<dbReference type="InterPro" id="IPR036527">
    <property type="entry name" value="SCP2_sterol-bd_dom_sf"/>
</dbReference>
<keyword evidence="4" id="KW-0813">Transport</keyword>
<dbReference type="SUPFAM" id="SSF53901">
    <property type="entry name" value="Thiolase-like"/>
    <property type="match status" value="2"/>
</dbReference>
<organism evidence="22 23">
    <name type="scientific">Sus scrofa</name>
    <name type="common">Pig</name>
    <dbReference type="NCBI Taxonomy" id="9823"/>
    <lineage>
        <taxon>Eukaryota</taxon>
        <taxon>Metazoa</taxon>
        <taxon>Chordata</taxon>
        <taxon>Craniata</taxon>
        <taxon>Vertebrata</taxon>
        <taxon>Euteleostomi</taxon>
        <taxon>Mammalia</taxon>
        <taxon>Eutheria</taxon>
        <taxon>Laurasiatheria</taxon>
        <taxon>Artiodactyla</taxon>
        <taxon>Suina</taxon>
        <taxon>Suidae</taxon>
        <taxon>Sus</taxon>
    </lineage>
</organism>
<evidence type="ECO:0000256" key="6">
    <source>
        <dbReference type="ARBA" id="ARBA00022530"/>
    </source>
</evidence>
<dbReference type="Ensembl" id="ENSSSCT00065040510.1">
    <property type="protein sequence ID" value="ENSSSCP00065017127.1"/>
    <property type="gene ID" value="ENSSSCG00065029911.1"/>
</dbReference>
<dbReference type="Ensembl" id="ENSSSCT00025010554.1">
    <property type="protein sequence ID" value="ENSSSCP00025004225.1"/>
    <property type="gene ID" value="ENSSSCG00025007760.1"/>
</dbReference>
<feature type="domain" description="LRRNT" evidence="20">
    <location>
        <begin position="552"/>
        <end position="585"/>
    </location>
</feature>
<evidence type="ECO:0000256" key="15">
    <source>
        <dbReference type="ARBA" id="ARBA00032316"/>
    </source>
</evidence>
<dbReference type="Gene3D" id="3.80.10.10">
    <property type="entry name" value="Ribonuclease Inhibitor"/>
    <property type="match status" value="7"/>
</dbReference>
<dbReference type="AlphaFoldDB" id="A0A8D1Y9A2"/>
<dbReference type="InterPro" id="IPR000372">
    <property type="entry name" value="LRRNT"/>
</dbReference>
<keyword evidence="8" id="KW-0808">Transferase</keyword>
<accession>A0A8D1Y9A2</accession>
<evidence type="ECO:0000259" key="20">
    <source>
        <dbReference type="SMART" id="SM00013"/>
    </source>
</evidence>
<dbReference type="PANTHER" id="PTHR45712">
    <property type="entry name" value="AGAP008170-PA"/>
    <property type="match status" value="1"/>
</dbReference>
<comment type="subunit">
    <text evidence="17">Binds to type I collagen.</text>
</comment>
<keyword evidence="5" id="KW-0964">Secreted</keyword>
<dbReference type="InterPro" id="IPR016039">
    <property type="entry name" value="Thiolase-like"/>
</dbReference>
<keyword evidence="10" id="KW-0677">Repeat</keyword>
<proteinExistence type="inferred from homology"/>
<dbReference type="InterPro" id="IPR003591">
    <property type="entry name" value="Leu-rich_rpt_typical-subtyp"/>
</dbReference>
<name>A0A8D1Y9A2_PIG</name>
<dbReference type="PROSITE" id="PS00098">
    <property type="entry name" value="THIOLASE_1"/>
    <property type="match status" value="1"/>
</dbReference>
<keyword evidence="6" id="KW-0272">Extracellular matrix</keyword>
<keyword evidence="14" id="KW-0325">Glycoprotein</keyword>
<keyword evidence="13" id="KW-0576">Peroxisome</keyword>
<evidence type="ECO:0000256" key="3">
    <source>
        <dbReference type="ARBA" id="ARBA00012352"/>
    </source>
</evidence>
<gene>
    <name evidence="22" type="primary">PODN</name>
    <name evidence="21" type="synonym">ZYG11B</name>
</gene>
<evidence type="ECO:0000256" key="11">
    <source>
        <dbReference type="ARBA" id="ARBA00023055"/>
    </source>
</evidence>
<dbReference type="PROSITE" id="PS51450">
    <property type="entry name" value="LRR"/>
    <property type="match status" value="3"/>
</dbReference>
<dbReference type="Ensembl" id="ENSSSCT00050105365.1">
    <property type="protein sequence ID" value="ENSSSCP00050046351.1"/>
    <property type="gene ID" value="ENSSSCG00050076640.1"/>
</dbReference>
<dbReference type="GO" id="GO:0016747">
    <property type="term" value="F:acyltransferase activity, transferring groups other than amino-acyl groups"/>
    <property type="evidence" value="ECO:0007669"/>
    <property type="project" value="InterPro"/>
</dbReference>
<evidence type="ECO:0000256" key="17">
    <source>
        <dbReference type="ARBA" id="ARBA00065945"/>
    </source>
</evidence>
<dbReference type="Gene3D" id="3.30.1050.10">
    <property type="entry name" value="SCP2 sterol-binding domain"/>
    <property type="match status" value="1"/>
</dbReference>
<evidence type="ECO:0000256" key="8">
    <source>
        <dbReference type="ARBA" id="ARBA00022679"/>
    </source>
</evidence>
<dbReference type="SUPFAM" id="SSF52058">
    <property type="entry name" value="L domain-like"/>
    <property type="match status" value="2"/>
</dbReference>
<evidence type="ECO:0000256" key="7">
    <source>
        <dbReference type="ARBA" id="ARBA00022614"/>
    </source>
</evidence>
<dbReference type="CDD" id="cd00826">
    <property type="entry name" value="nondecarbox_cond_enzymes"/>
    <property type="match status" value="1"/>
</dbReference>
<evidence type="ECO:0000256" key="2">
    <source>
        <dbReference type="ARBA" id="ARBA00004498"/>
    </source>
</evidence>
<dbReference type="InterPro" id="IPR020613">
    <property type="entry name" value="Thiolase_CS"/>
</dbReference>
<dbReference type="Pfam" id="PF00108">
    <property type="entry name" value="Thiolase_N"/>
    <property type="match status" value="1"/>
</dbReference>
<dbReference type="GO" id="GO:0008289">
    <property type="term" value="F:lipid binding"/>
    <property type="evidence" value="ECO:0007669"/>
    <property type="project" value="UniProtKB-KW"/>
</dbReference>
<comment type="similarity">
    <text evidence="16">Belongs to the small leucine-rich proteoglycan (SLRP) family. SLRP class V subfamily.</text>
</comment>
<feature type="region of interest" description="Disordered" evidence="19">
    <location>
        <begin position="1077"/>
        <end position="1097"/>
    </location>
</feature>
<evidence type="ECO:0000256" key="9">
    <source>
        <dbReference type="ARBA" id="ARBA00022729"/>
    </source>
</evidence>
<dbReference type="InterPro" id="IPR020615">
    <property type="entry name" value="Thiolase_acyl_enz_int_AS"/>
</dbReference>
<dbReference type="SMART" id="SM00365">
    <property type="entry name" value="LRR_SD22"/>
    <property type="match status" value="6"/>
</dbReference>
<dbReference type="Proteomes" id="UP000694725">
    <property type="component" value="Unplaced"/>
</dbReference>
<dbReference type="SMART" id="SM00369">
    <property type="entry name" value="LRR_TYP"/>
    <property type="match status" value="13"/>
</dbReference>
<evidence type="ECO:0000313" key="22">
    <source>
        <dbReference type="Ensembl" id="ENSSSCP00065017127.1"/>
    </source>
</evidence>
<evidence type="ECO:0000256" key="12">
    <source>
        <dbReference type="ARBA" id="ARBA00023121"/>
    </source>
</evidence>
<dbReference type="FunFam" id="3.80.10.10:FF:000146">
    <property type="entry name" value="podocan isoform X2"/>
    <property type="match status" value="1"/>
</dbReference>
<dbReference type="Gene3D" id="3.40.47.10">
    <property type="match status" value="1"/>
</dbReference>
<dbReference type="GO" id="GO:0005777">
    <property type="term" value="C:peroxisome"/>
    <property type="evidence" value="ECO:0007669"/>
    <property type="project" value="UniProtKB-SubCell"/>
</dbReference>
<dbReference type="Pfam" id="PF13306">
    <property type="entry name" value="LRR_5"/>
    <property type="match status" value="1"/>
</dbReference>
<dbReference type="InterPro" id="IPR020616">
    <property type="entry name" value="Thiolase_N"/>
</dbReference>
<dbReference type="Pfam" id="PF22691">
    <property type="entry name" value="Thiolase_C_1"/>
    <property type="match status" value="1"/>
</dbReference>
<evidence type="ECO:0000256" key="4">
    <source>
        <dbReference type="ARBA" id="ARBA00022448"/>
    </source>
</evidence>
<dbReference type="FunFam" id="3.80.10.10:FF:000205">
    <property type="entry name" value="Podocan"/>
    <property type="match status" value="1"/>
</dbReference>
<evidence type="ECO:0000313" key="23">
    <source>
        <dbReference type="Proteomes" id="UP000694725"/>
    </source>
</evidence>
<dbReference type="SMART" id="SM00364">
    <property type="entry name" value="LRR_BAC"/>
    <property type="match status" value="7"/>
</dbReference>
<feature type="compositionally biased region" description="Acidic residues" evidence="19">
    <location>
        <begin position="1083"/>
        <end position="1097"/>
    </location>
</feature>
<evidence type="ECO:0000256" key="13">
    <source>
        <dbReference type="ARBA" id="ARBA00023140"/>
    </source>
</evidence>
<dbReference type="InterPro" id="IPR050333">
    <property type="entry name" value="SLRP"/>
</dbReference>
<keyword evidence="11" id="KW-0445">Lipid transport</keyword>
<protein>
    <recommendedName>
        <fullName evidence="18">Podocan</fullName>
        <ecNumber evidence="3">2.3.1.176</ecNumber>
    </recommendedName>
    <alternativeName>
        <fullName evidence="15">Propanoyl-CoA C-acyltransferase</fullName>
    </alternativeName>
</protein>
<dbReference type="InterPro" id="IPR026906">
    <property type="entry name" value="LRR_5"/>
</dbReference>
<evidence type="ECO:0000256" key="14">
    <source>
        <dbReference type="ARBA" id="ARBA00023180"/>
    </source>
</evidence>
<evidence type="ECO:0000256" key="5">
    <source>
        <dbReference type="ARBA" id="ARBA00022525"/>
    </source>
</evidence>
<dbReference type="SMART" id="SM00013">
    <property type="entry name" value="LRRNT"/>
    <property type="match status" value="1"/>
</dbReference>
<dbReference type="PRINTS" id="PR00019">
    <property type="entry name" value="LEURICHRPT"/>
</dbReference>
<keyword evidence="9" id="KW-0732">Signal</keyword>
<evidence type="ECO:0000256" key="10">
    <source>
        <dbReference type="ARBA" id="ARBA00022737"/>
    </source>
</evidence>
<keyword evidence="12" id="KW-0446">Lipid-binding</keyword>
<dbReference type="FunFam" id="3.40.47.10:FF:000016">
    <property type="entry name" value="Non-specific lipid-transfer protein"/>
    <property type="match status" value="1"/>
</dbReference>
<dbReference type="PANTHER" id="PTHR45712:SF20">
    <property type="entry name" value="PODOCAN"/>
    <property type="match status" value="1"/>
</dbReference>
<dbReference type="EC" id="2.3.1.176" evidence="3"/>
<evidence type="ECO:0000256" key="19">
    <source>
        <dbReference type="SAM" id="MobiDB-lite"/>
    </source>
</evidence>
<evidence type="ECO:0000313" key="21">
    <source>
        <dbReference type="Ensembl" id="ENSSSCP00025004225.1"/>
    </source>
</evidence>
<evidence type="ECO:0000256" key="16">
    <source>
        <dbReference type="ARBA" id="ARBA00061527"/>
    </source>
</evidence>
<reference evidence="22" key="1">
    <citation type="submission" date="2025-05" db="UniProtKB">
        <authorList>
            <consortium name="Ensembl"/>
        </authorList>
    </citation>
    <scope>IDENTIFICATION</scope>
</reference>
<dbReference type="GO" id="GO:0006869">
    <property type="term" value="P:lipid transport"/>
    <property type="evidence" value="ECO:0007669"/>
    <property type="project" value="UniProtKB-KW"/>
</dbReference>
<keyword evidence="7" id="KW-0433">Leucine-rich repeat</keyword>
<evidence type="ECO:0000256" key="1">
    <source>
        <dbReference type="ARBA" id="ARBA00004275"/>
    </source>
</evidence>
<dbReference type="Proteomes" id="UP000694571">
    <property type="component" value="Unplaced"/>
</dbReference>
<dbReference type="SUPFAM" id="SSF55718">
    <property type="entry name" value="SCP-like"/>
    <property type="match status" value="1"/>
</dbReference>
<dbReference type="InterPro" id="IPR032675">
    <property type="entry name" value="LRR_dom_sf"/>
</dbReference>
<dbReference type="NCBIfam" id="NF006102">
    <property type="entry name" value="PRK08256.1"/>
    <property type="match status" value="1"/>
</dbReference>
<dbReference type="InterPro" id="IPR001611">
    <property type="entry name" value="Leu-rich_rpt"/>
</dbReference>
<dbReference type="PROSITE" id="PS00737">
    <property type="entry name" value="THIOLASE_2"/>
    <property type="match status" value="1"/>
</dbReference>
<dbReference type="Proteomes" id="UP000694727">
    <property type="component" value="Unplaced"/>
</dbReference>
<dbReference type="FunFam" id="3.80.10.10:FF:000212">
    <property type="entry name" value="Podocan"/>
    <property type="match status" value="1"/>
</dbReference>
<sequence length="1097" mass="121187">MPLATSLPRRVFVVGVGMTKFMKPGDANSKDYPDLAKEAGQKALADAQIPYSAVEQACVGYVYGDSTCGQRSIYHSLGLTGIPIINVNNNCSTGSTALFMARQLIQGGLADCVLALGFEKMEKGSLTLSFANRTNPIDKHVEVMINKYGLSPHPFAAQLFGHAGIEHMEKYGTKPEHFAKIGWKNHKHAVNNPYSQFQKEYSLDEVMSSQRIFEYLTILQCCPTSDGAAAAVLASEVFVQKNGLKSKAVEIVAQEMITDLPSSFEENSMIKVVGFDMSKEAARKCYEKSGLRPSDIDVIELHDCFSSNELFTYEALGLCPEGQGGKLVDDGDNTYGGKWVINPSGGLIAKGHPLGATGLAQCAELCWQLRGEAGKRQVPGAKVALQHNLGLGGAAVVTLYRMGFPEAARSPQVEAVPTSSTLDGFKANLVFKEIEKRLEEEGEQFVKKIGGIFAFKVKDGPEGREATWVVDVKNGKGAVLPNSGTMAQSRALLLLLLLPPQLPLGLVLAVRAPGFGRSGTHSPSHEENEFGEEEPVLVLSPQEPGRGPATIDCPRDCACSQEGVVDCGGIDLREFPGDLPEHTNHLSLQNNQLEKIYPGELSRLHRLETLNLQNNRLTSRGLPEEAFEHLTNLNYLYLANNKLTLAPRFLPNALISVDFAANYLTKIYGLTFGQKPNLRSVYLHNNKLADAGLPDNMFNGSSNVEILILSSNFLRHVPKHLPPALYKLHLKNNKLEKIPPGVFSELSNLRELYLQNNYLTDEGLDNETFWKLSSLEYLDLSSNNLSRVPAGLPRSLVLLHLEKNAIRCVDADVLTPIRSLEYLLLHSNQLRAQGIHPRAFQGLKRLHTVHLYNNALERVPSGLPRRVRTLMILHNQITGIGRDDFATTYFLEELNLSYNRITSAQVHRDAFRKLRQLRSLDLSGNRLHTLPPGLPRNVHVLKIKRNELAALARGALAGMAQLRELYLTGNRLRSRALGPRAWADLAGLQLLDIAGNQLTEIPEGLPRSLEYLYLQNNKISAVLANAFDSTPNLKGIFLRFNKLAVGSVVDSAFRRLKHLQVLDIEGNFEFGDVSKDRGRVKEAEEDEDEDEEDEERR</sequence>
<dbReference type="InterPro" id="IPR055140">
    <property type="entry name" value="Thiolase_C_2"/>
</dbReference>
<evidence type="ECO:0000256" key="18">
    <source>
        <dbReference type="ARBA" id="ARBA00071732"/>
    </source>
</evidence>
<comment type="subcellular location">
    <subcellularLocation>
        <location evidence="1">Peroxisome</location>
    </subcellularLocation>
    <subcellularLocation>
        <location evidence="2">Secreted</location>
        <location evidence="2">Extracellular space</location>
        <location evidence="2">Extracellular matrix</location>
    </subcellularLocation>
</comment>
<dbReference type="Pfam" id="PF13855">
    <property type="entry name" value="LRR_8"/>
    <property type="match status" value="4"/>
</dbReference>